<keyword evidence="3" id="KW-1185">Reference proteome</keyword>
<sequence length="74" mass="8505">MPPLRIFSSDSLYFKPPHCSRFAPPRAGQRSRPSDFKPFAWRWRLVTSNEALRERTARGAGARGPRLSHGWPID</sequence>
<gene>
    <name evidence="2" type="ORF">EVAR_8949_1</name>
</gene>
<comment type="caution">
    <text evidence="2">The sequence shown here is derived from an EMBL/GenBank/DDBJ whole genome shotgun (WGS) entry which is preliminary data.</text>
</comment>
<dbReference type="EMBL" id="BGZK01000111">
    <property type="protein sequence ID" value="GBP19788.1"/>
    <property type="molecule type" value="Genomic_DNA"/>
</dbReference>
<reference evidence="2 3" key="1">
    <citation type="journal article" date="2019" name="Commun. Biol.">
        <title>The bagworm genome reveals a unique fibroin gene that provides high tensile strength.</title>
        <authorList>
            <person name="Kono N."/>
            <person name="Nakamura H."/>
            <person name="Ohtoshi R."/>
            <person name="Tomita M."/>
            <person name="Numata K."/>
            <person name="Arakawa K."/>
        </authorList>
    </citation>
    <scope>NUCLEOTIDE SEQUENCE [LARGE SCALE GENOMIC DNA]</scope>
</reference>
<proteinExistence type="predicted"/>
<accession>A0A4C1U0P9</accession>
<evidence type="ECO:0000313" key="3">
    <source>
        <dbReference type="Proteomes" id="UP000299102"/>
    </source>
</evidence>
<protein>
    <submittedName>
        <fullName evidence="2">Uncharacterized protein</fullName>
    </submittedName>
</protein>
<dbReference type="AlphaFoldDB" id="A0A4C1U0P9"/>
<evidence type="ECO:0000313" key="2">
    <source>
        <dbReference type="EMBL" id="GBP19788.1"/>
    </source>
</evidence>
<feature type="region of interest" description="Disordered" evidence="1">
    <location>
        <begin position="55"/>
        <end position="74"/>
    </location>
</feature>
<organism evidence="2 3">
    <name type="scientific">Eumeta variegata</name>
    <name type="common">Bagworm moth</name>
    <name type="synonym">Eumeta japonica</name>
    <dbReference type="NCBI Taxonomy" id="151549"/>
    <lineage>
        <taxon>Eukaryota</taxon>
        <taxon>Metazoa</taxon>
        <taxon>Ecdysozoa</taxon>
        <taxon>Arthropoda</taxon>
        <taxon>Hexapoda</taxon>
        <taxon>Insecta</taxon>
        <taxon>Pterygota</taxon>
        <taxon>Neoptera</taxon>
        <taxon>Endopterygota</taxon>
        <taxon>Lepidoptera</taxon>
        <taxon>Glossata</taxon>
        <taxon>Ditrysia</taxon>
        <taxon>Tineoidea</taxon>
        <taxon>Psychidae</taxon>
        <taxon>Oiketicinae</taxon>
        <taxon>Eumeta</taxon>
    </lineage>
</organism>
<dbReference type="Proteomes" id="UP000299102">
    <property type="component" value="Unassembled WGS sequence"/>
</dbReference>
<evidence type="ECO:0000256" key="1">
    <source>
        <dbReference type="SAM" id="MobiDB-lite"/>
    </source>
</evidence>
<name>A0A4C1U0P9_EUMVA</name>